<dbReference type="RefSeq" id="WP_164649559.1">
    <property type="nucleotide sequence ID" value="NZ_CP047475.1"/>
</dbReference>
<evidence type="ECO:0000256" key="7">
    <source>
        <dbReference type="ARBA" id="ARBA00023002"/>
    </source>
</evidence>
<dbReference type="PANTHER" id="PTHR43765:SF2">
    <property type="entry name" value="2-DEHYDROPANTOATE 2-REDUCTASE"/>
    <property type="match status" value="1"/>
</dbReference>
<evidence type="ECO:0000256" key="6">
    <source>
        <dbReference type="ARBA" id="ARBA00022857"/>
    </source>
</evidence>
<dbReference type="GO" id="GO:0015940">
    <property type="term" value="P:pantothenate biosynthetic process"/>
    <property type="evidence" value="ECO:0007669"/>
    <property type="project" value="UniProtKB-UniPathway"/>
</dbReference>
<dbReference type="InterPro" id="IPR013752">
    <property type="entry name" value="KPA_reductase"/>
</dbReference>
<name>A0A7Z2YF11_9VIBR</name>
<dbReference type="InterPro" id="IPR013328">
    <property type="entry name" value="6PGD_dom2"/>
</dbReference>
<dbReference type="Pfam" id="PF02558">
    <property type="entry name" value="ApbA"/>
    <property type="match status" value="1"/>
</dbReference>
<dbReference type="GO" id="GO:0050661">
    <property type="term" value="F:NADP binding"/>
    <property type="evidence" value="ECO:0007669"/>
    <property type="project" value="TreeGrafter"/>
</dbReference>
<dbReference type="UniPathway" id="UPA00028">
    <property type="reaction ID" value="UER00004"/>
</dbReference>
<keyword evidence="5 10" id="KW-0566">Pantothenate biosynthesis</keyword>
<dbReference type="KEGG" id="vas:GT360_03485"/>
<evidence type="ECO:0000256" key="8">
    <source>
        <dbReference type="ARBA" id="ARBA00032024"/>
    </source>
</evidence>
<keyword evidence="14" id="KW-1185">Reference proteome</keyword>
<comment type="similarity">
    <text evidence="2 10">Belongs to the ketopantoate reductase family.</text>
</comment>
<dbReference type="AlphaFoldDB" id="A0A7Z2YF11"/>
<dbReference type="Pfam" id="PF08546">
    <property type="entry name" value="ApbA_C"/>
    <property type="match status" value="1"/>
</dbReference>
<evidence type="ECO:0000256" key="4">
    <source>
        <dbReference type="ARBA" id="ARBA00019465"/>
    </source>
</evidence>
<dbReference type="SUPFAM" id="SSF51735">
    <property type="entry name" value="NAD(P)-binding Rossmann-fold domains"/>
    <property type="match status" value="1"/>
</dbReference>
<dbReference type="InterPro" id="IPR036291">
    <property type="entry name" value="NAD(P)-bd_dom_sf"/>
</dbReference>
<reference evidence="13 14" key="1">
    <citation type="submission" date="2020-01" db="EMBL/GenBank/DDBJ databases">
        <title>Whole genome and functional gene identification of agarase of Vibrio HN897.</title>
        <authorList>
            <person name="Liu Y."/>
            <person name="Zhao Z."/>
        </authorList>
    </citation>
    <scope>NUCLEOTIDE SEQUENCE [LARGE SCALE GENOMIC DNA]</scope>
    <source>
        <strain evidence="13 14">HN897</strain>
    </source>
</reference>
<protein>
    <recommendedName>
        <fullName evidence="4 10">2-dehydropantoate 2-reductase</fullName>
        <ecNumber evidence="3 10">1.1.1.169</ecNumber>
    </recommendedName>
    <alternativeName>
        <fullName evidence="8 10">Ketopantoate reductase</fullName>
    </alternativeName>
</protein>
<dbReference type="GO" id="GO:0005737">
    <property type="term" value="C:cytoplasm"/>
    <property type="evidence" value="ECO:0007669"/>
    <property type="project" value="TreeGrafter"/>
</dbReference>
<dbReference type="Proteomes" id="UP000464262">
    <property type="component" value="Chromosome 1"/>
</dbReference>
<sequence>MNITIVGPGAIGCLWAHHLSTHGHRVSLWGRENLSHKTIQLDAQAPLRLPYNQLPALQEADLLLVTVKAWQVEDALTPLLDNIDHDCIVMLMHNGMGTADWLQDVLPNNPLVLATTTHGALRISSSHFEHTGTGFTHFGGINTAGKQCAFLQDVFNHALPEALWCDNIEQALWNKLAINCAINPLTAKYSVRNGELAQKEYHPQLVCVVEEVHQVMEAEGIAIELNTLQSKVDDVVRLTANNLSSMQQDISHQRRSEIDYITGYLLARARAHQLELPYNQALYKDIQRLEKTFEQN</sequence>
<keyword evidence="7 10" id="KW-0560">Oxidoreductase</keyword>
<evidence type="ECO:0000259" key="11">
    <source>
        <dbReference type="Pfam" id="PF02558"/>
    </source>
</evidence>
<evidence type="ECO:0000313" key="13">
    <source>
        <dbReference type="EMBL" id="QIA64655.1"/>
    </source>
</evidence>
<feature type="domain" description="Ketopantoate reductase C-terminal" evidence="12">
    <location>
        <begin position="167"/>
        <end position="287"/>
    </location>
</feature>
<evidence type="ECO:0000256" key="1">
    <source>
        <dbReference type="ARBA" id="ARBA00004994"/>
    </source>
</evidence>
<dbReference type="GO" id="GO:0008677">
    <property type="term" value="F:2-dehydropantoate 2-reductase activity"/>
    <property type="evidence" value="ECO:0007669"/>
    <property type="project" value="UniProtKB-EC"/>
</dbReference>
<keyword evidence="6 10" id="KW-0521">NADP</keyword>
<dbReference type="InterPro" id="IPR008927">
    <property type="entry name" value="6-PGluconate_DH-like_C_sf"/>
</dbReference>
<dbReference type="Gene3D" id="3.40.50.720">
    <property type="entry name" value="NAD(P)-binding Rossmann-like Domain"/>
    <property type="match status" value="1"/>
</dbReference>
<dbReference type="EMBL" id="CP047475">
    <property type="protein sequence ID" value="QIA64655.1"/>
    <property type="molecule type" value="Genomic_DNA"/>
</dbReference>
<dbReference type="PANTHER" id="PTHR43765">
    <property type="entry name" value="2-DEHYDROPANTOATE 2-REDUCTASE-RELATED"/>
    <property type="match status" value="1"/>
</dbReference>
<dbReference type="NCBIfam" id="NF005087">
    <property type="entry name" value="PRK06522.1-1"/>
    <property type="match status" value="1"/>
</dbReference>
<feature type="domain" description="Ketopantoate reductase N-terminal" evidence="11">
    <location>
        <begin position="3"/>
        <end position="140"/>
    </location>
</feature>
<evidence type="ECO:0000259" key="12">
    <source>
        <dbReference type="Pfam" id="PF08546"/>
    </source>
</evidence>
<accession>A0A7Z2YF11</accession>
<dbReference type="InterPro" id="IPR013332">
    <property type="entry name" value="KPR_N"/>
</dbReference>
<organism evidence="13 14">
    <name type="scientific">Vibrio astriarenae</name>
    <dbReference type="NCBI Taxonomy" id="1481923"/>
    <lineage>
        <taxon>Bacteria</taxon>
        <taxon>Pseudomonadati</taxon>
        <taxon>Pseudomonadota</taxon>
        <taxon>Gammaproteobacteria</taxon>
        <taxon>Vibrionales</taxon>
        <taxon>Vibrionaceae</taxon>
        <taxon>Vibrio</taxon>
    </lineage>
</organism>
<gene>
    <name evidence="13" type="primary">panE</name>
    <name evidence="13" type="ORF">GT360_03485</name>
</gene>
<evidence type="ECO:0000256" key="2">
    <source>
        <dbReference type="ARBA" id="ARBA00007870"/>
    </source>
</evidence>
<dbReference type="InterPro" id="IPR003710">
    <property type="entry name" value="ApbA"/>
</dbReference>
<dbReference type="Gene3D" id="1.10.1040.10">
    <property type="entry name" value="N-(1-d-carboxylethyl)-l-norvaline Dehydrogenase, domain 2"/>
    <property type="match status" value="1"/>
</dbReference>
<comment type="catalytic activity">
    <reaction evidence="9 10">
        <text>(R)-pantoate + NADP(+) = 2-dehydropantoate + NADPH + H(+)</text>
        <dbReference type="Rhea" id="RHEA:16233"/>
        <dbReference type="ChEBI" id="CHEBI:11561"/>
        <dbReference type="ChEBI" id="CHEBI:15378"/>
        <dbReference type="ChEBI" id="CHEBI:15980"/>
        <dbReference type="ChEBI" id="CHEBI:57783"/>
        <dbReference type="ChEBI" id="CHEBI:58349"/>
        <dbReference type="EC" id="1.1.1.169"/>
    </reaction>
</comment>
<comment type="function">
    <text evidence="10">Catalyzes the NADPH-dependent reduction of ketopantoate into pantoic acid.</text>
</comment>
<evidence type="ECO:0000256" key="5">
    <source>
        <dbReference type="ARBA" id="ARBA00022655"/>
    </source>
</evidence>
<dbReference type="SUPFAM" id="SSF48179">
    <property type="entry name" value="6-phosphogluconate dehydrogenase C-terminal domain-like"/>
    <property type="match status" value="1"/>
</dbReference>
<proteinExistence type="inferred from homology"/>
<dbReference type="NCBIfam" id="TIGR00745">
    <property type="entry name" value="apbA_panE"/>
    <property type="match status" value="1"/>
</dbReference>
<evidence type="ECO:0000256" key="9">
    <source>
        <dbReference type="ARBA" id="ARBA00048793"/>
    </source>
</evidence>
<comment type="pathway">
    <text evidence="1 10">Cofactor biosynthesis; (R)-pantothenate biosynthesis; (R)-pantoate from 3-methyl-2-oxobutanoate: step 2/2.</text>
</comment>
<evidence type="ECO:0000256" key="10">
    <source>
        <dbReference type="RuleBase" id="RU362068"/>
    </source>
</evidence>
<dbReference type="EC" id="1.1.1.169" evidence="3 10"/>
<dbReference type="InterPro" id="IPR050838">
    <property type="entry name" value="Ketopantoate_reductase"/>
</dbReference>
<evidence type="ECO:0000256" key="3">
    <source>
        <dbReference type="ARBA" id="ARBA00013014"/>
    </source>
</evidence>
<evidence type="ECO:0000313" key="14">
    <source>
        <dbReference type="Proteomes" id="UP000464262"/>
    </source>
</evidence>